<gene>
    <name evidence="3" type="ORF">POM88_003834</name>
</gene>
<protein>
    <submittedName>
        <fullName evidence="3">Uncharacterized protein</fullName>
    </submittedName>
</protein>
<keyword evidence="2" id="KW-0732">Signal</keyword>
<dbReference type="Gene3D" id="2.80.10.50">
    <property type="match status" value="1"/>
</dbReference>
<evidence type="ECO:0000313" key="3">
    <source>
        <dbReference type="EMBL" id="KAK1404229.1"/>
    </source>
</evidence>
<reference evidence="3" key="2">
    <citation type="submission" date="2023-05" db="EMBL/GenBank/DDBJ databases">
        <authorList>
            <person name="Schelkunov M.I."/>
        </authorList>
    </citation>
    <scope>NUCLEOTIDE SEQUENCE</scope>
    <source>
        <strain evidence="3">Hsosn_3</strain>
        <tissue evidence="3">Leaf</tissue>
    </source>
</reference>
<comment type="caution">
    <text evidence="3">The sequence shown here is derived from an EMBL/GenBank/DDBJ whole genome shotgun (WGS) entry which is preliminary data.</text>
</comment>
<feature type="chain" id="PRO_5042227040" evidence="2">
    <location>
        <begin position="21"/>
        <end position="209"/>
    </location>
</feature>
<dbReference type="PRINTS" id="PR00291">
    <property type="entry name" value="KUNITZINHBTR"/>
</dbReference>
<dbReference type="Pfam" id="PF00197">
    <property type="entry name" value="Kunitz_legume"/>
    <property type="match status" value="1"/>
</dbReference>
<dbReference type="InterPro" id="IPR011065">
    <property type="entry name" value="Kunitz_inhibitor_STI-like_sf"/>
</dbReference>
<organism evidence="3 4">
    <name type="scientific">Heracleum sosnowskyi</name>
    <dbReference type="NCBI Taxonomy" id="360622"/>
    <lineage>
        <taxon>Eukaryota</taxon>
        <taxon>Viridiplantae</taxon>
        <taxon>Streptophyta</taxon>
        <taxon>Embryophyta</taxon>
        <taxon>Tracheophyta</taxon>
        <taxon>Spermatophyta</taxon>
        <taxon>Magnoliopsida</taxon>
        <taxon>eudicotyledons</taxon>
        <taxon>Gunneridae</taxon>
        <taxon>Pentapetalae</taxon>
        <taxon>asterids</taxon>
        <taxon>campanulids</taxon>
        <taxon>Apiales</taxon>
        <taxon>Apiaceae</taxon>
        <taxon>Apioideae</taxon>
        <taxon>apioid superclade</taxon>
        <taxon>Tordylieae</taxon>
        <taxon>Tordyliinae</taxon>
        <taxon>Heracleum</taxon>
    </lineage>
</organism>
<dbReference type="InterPro" id="IPR002160">
    <property type="entry name" value="Prot_inh_Kunz-lg"/>
</dbReference>
<dbReference type="PANTHER" id="PTHR33107:SF5">
    <property type="entry name" value="KUNITZ TRYPSIN INHIBITOR 5"/>
    <property type="match status" value="1"/>
</dbReference>
<feature type="signal peptide" evidence="2">
    <location>
        <begin position="1"/>
        <end position="20"/>
    </location>
</feature>
<dbReference type="Proteomes" id="UP001237642">
    <property type="component" value="Unassembled WGS sequence"/>
</dbReference>
<evidence type="ECO:0000313" key="4">
    <source>
        <dbReference type="Proteomes" id="UP001237642"/>
    </source>
</evidence>
<dbReference type="AlphaFoldDB" id="A0AAD8JHB6"/>
<dbReference type="PANTHER" id="PTHR33107">
    <property type="entry name" value="KUNITZ TRYPSIN INHIBITOR 2"/>
    <property type="match status" value="1"/>
</dbReference>
<sequence>MNKTFSVLSFLVYAFYLAVADLDPVLDVSNDKLLTGVDYFIIPILGGSKGGGITLTSVRNKTCSLDVAQDQSLYEEGLWMTIHPLNIKKGVSGRVIRESTDITIRFSSTKTCAKSTIWKVDKYDKLRKRYFVTIGGVEGDGKSQNGWFRIQKERLDYKIIYCSQEHCISSGPCDVICKNVGAYNEHGRTLVALTDEPFVVFFEKVIKGK</sequence>
<dbReference type="SMART" id="SM00452">
    <property type="entry name" value="STI"/>
    <property type="match status" value="1"/>
</dbReference>
<comment type="similarity">
    <text evidence="1">Belongs to the protease inhibitor I3 (leguminous Kunitz-type inhibitor) family.</text>
</comment>
<name>A0AAD8JHB6_9APIA</name>
<accession>A0AAD8JHB6</accession>
<dbReference type="EMBL" id="JAUIZM010000001">
    <property type="protein sequence ID" value="KAK1404229.1"/>
    <property type="molecule type" value="Genomic_DNA"/>
</dbReference>
<dbReference type="GO" id="GO:0004866">
    <property type="term" value="F:endopeptidase inhibitor activity"/>
    <property type="evidence" value="ECO:0007669"/>
    <property type="project" value="InterPro"/>
</dbReference>
<dbReference type="SUPFAM" id="SSF50386">
    <property type="entry name" value="STI-like"/>
    <property type="match status" value="1"/>
</dbReference>
<evidence type="ECO:0000256" key="2">
    <source>
        <dbReference type="SAM" id="SignalP"/>
    </source>
</evidence>
<evidence type="ECO:0000256" key="1">
    <source>
        <dbReference type="ARBA" id="ARBA00005440"/>
    </source>
</evidence>
<proteinExistence type="inferred from homology"/>
<reference evidence="3" key="1">
    <citation type="submission" date="2023-02" db="EMBL/GenBank/DDBJ databases">
        <title>Genome of toxic invasive species Heracleum sosnowskyi carries increased number of genes despite the absence of recent whole-genome duplications.</title>
        <authorList>
            <person name="Schelkunov M."/>
            <person name="Shtratnikova V."/>
            <person name="Makarenko M."/>
            <person name="Klepikova A."/>
            <person name="Omelchenko D."/>
            <person name="Novikova G."/>
            <person name="Obukhova E."/>
            <person name="Bogdanov V."/>
            <person name="Penin A."/>
            <person name="Logacheva M."/>
        </authorList>
    </citation>
    <scope>NUCLEOTIDE SEQUENCE</scope>
    <source>
        <strain evidence="3">Hsosn_3</strain>
        <tissue evidence="3">Leaf</tissue>
    </source>
</reference>
<keyword evidence="4" id="KW-1185">Reference proteome</keyword>